<dbReference type="Proteomes" id="UP000237000">
    <property type="component" value="Unassembled WGS sequence"/>
</dbReference>
<dbReference type="InParanoid" id="A0A2P5FGV0"/>
<feature type="region of interest" description="Disordered" evidence="6">
    <location>
        <begin position="169"/>
        <end position="199"/>
    </location>
</feature>
<feature type="region of interest" description="Disordered" evidence="6">
    <location>
        <begin position="1"/>
        <end position="21"/>
    </location>
</feature>
<dbReference type="GO" id="GO:0005634">
    <property type="term" value="C:nucleus"/>
    <property type="evidence" value="ECO:0007669"/>
    <property type="project" value="UniProtKB-SubCell"/>
</dbReference>
<evidence type="ECO:0000313" key="8">
    <source>
        <dbReference type="EMBL" id="PON97025.1"/>
    </source>
</evidence>
<dbReference type="PANTHER" id="PTHR31920">
    <property type="entry name" value="B3 DOMAIN-CONTAINING"/>
    <property type="match status" value="1"/>
</dbReference>
<keyword evidence="2" id="KW-0805">Transcription regulation</keyword>
<dbReference type="InterPro" id="IPR015300">
    <property type="entry name" value="DNA-bd_pseudobarrel_sf"/>
</dbReference>
<dbReference type="CDD" id="cd10017">
    <property type="entry name" value="B3_DNA"/>
    <property type="match status" value="2"/>
</dbReference>
<dbReference type="InterPro" id="IPR003340">
    <property type="entry name" value="B3_DNA-bd"/>
</dbReference>
<dbReference type="InterPro" id="IPR050655">
    <property type="entry name" value="Plant_B3_domain"/>
</dbReference>
<dbReference type="AlphaFoldDB" id="A0A2P5FGV0"/>
<comment type="caution">
    <text evidence="8">The sequence shown here is derived from an EMBL/GenBank/DDBJ whole genome shotgun (WGS) entry which is preliminary data.</text>
</comment>
<dbReference type="Gene3D" id="2.40.330.10">
    <property type="entry name" value="DNA-binding pseudobarrel domain"/>
    <property type="match status" value="2"/>
</dbReference>
<accession>A0A2P5FGV0</accession>
<dbReference type="SUPFAM" id="SSF101936">
    <property type="entry name" value="DNA-binding pseudobarrel domain"/>
    <property type="match status" value="2"/>
</dbReference>
<feature type="domain" description="TF-B3" evidence="7">
    <location>
        <begin position="202"/>
        <end position="283"/>
    </location>
</feature>
<dbReference type="OrthoDB" id="623918at2759"/>
<keyword evidence="3" id="KW-0238">DNA-binding</keyword>
<proteinExistence type="predicted"/>
<evidence type="ECO:0000256" key="5">
    <source>
        <dbReference type="ARBA" id="ARBA00023242"/>
    </source>
</evidence>
<dbReference type="STRING" id="63057.A0A2P5FGV0"/>
<keyword evidence="4" id="KW-0804">Transcription</keyword>
<feature type="compositionally biased region" description="Basic residues" evidence="6">
    <location>
        <begin position="169"/>
        <end position="178"/>
    </location>
</feature>
<evidence type="ECO:0000256" key="6">
    <source>
        <dbReference type="SAM" id="MobiDB-lite"/>
    </source>
</evidence>
<evidence type="ECO:0000256" key="2">
    <source>
        <dbReference type="ARBA" id="ARBA00023015"/>
    </source>
</evidence>
<keyword evidence="9" id="KW-1185">Reference proteome</keyword>
<evidence type="ECO:0000256" key="1">
    <source>
        <dbReference type="ARBA" id="ARBA00004123"/>
    </source>
</evidence>
<comment type="subcellular location">
    <subcellularLocation>
        <location evidence="1">Nucleus</location>
    </subcellularLocation>
</comment>
<dbReference type="PANTHER" id="PTHR31920:SF37">
    <property type="entry name" value="B3 DOMAIN-CONTAINING TRANSCRIPTION FACTOR VRN1"/>
    <property type="match status" value="1"/>
</dbReference>
<name>A0A2P5FGV0_TREOI</name>
<reference evidence="9" key="1">
    <citation type="submission" date="2016-06" db="EMBL/GenBank/DDBJ databases">
        <title>Parallel loss of symbiosis genes in relatives of nitrogen-fixing non-legume Parasponia.</title>
        <authorList>
            <person name="Van Velzen R."/>
            <person name="Holmer R."/>
            <person name="Bu F."/>
            <person name="Rutten L."/>
            <person name="Van Zeijl A."/>
            <person name="Liu W."/>
            <person name="Santuari L."/>
            <person name="Cao Q."/>
            <person name="Sharma T."/>
            <person name="Shen D."/>
            <person name="Roswanjaya Y."/>
            <person name="Wardhani T."/>
            <person name="Kalhor M.S."/>
            <person name="Jansen J."/>
            <person name="Van den Hoogen J."/>
            <person name="Gungor B."/>
            <person name="Hartog M."/>
            <person name="Hontelez J."/>
            <person name="Verver J."/>
            <person name="Yang W.-C."/>
            <person name="Schijlen E."/>
            <person name="Repin R."/>
            <person name="Schilthuizen M."/>
            <person name="Schranz E."/>
            <person name="Heidstra R."/>
            <person name="Miyata K."/>
            <person name="Fedorova E."/>
            <person name="Kohlen W."/>
            <person name="Bisseling T."/>
            <person name="Smit S."/>
            <person name="Geurts R."/>
        </authorList>
    </citation>
    <scope>NUCLEOTIDE SEQUENCE [LARGE SCALE GENOMIC DNA]</scope>
    <source>
        <strain evidence="9">cv. RG33-2</strain>
    </source>
</reference>
<evidence type="ECO:0000259" key="7">
    <source>
        <dbReference type="PROSITE" id="PS50863"/>
    </source>
</evidence>
<evidence type="ECO:0000256" key="3">
    <source>
        <dbReference type="ARBA" id="ARBA00023125"/>
    </source>
</evidence>
<evidence type="ECO:0000313" key="9">
    <source>
        <dbReference type="Proteomes" id="UP000237000"/>
    </source>
</evidence>
<feature type="compositionally biased region" description="Basic and acidic residues" evidence="6">
    <location>
        <begin position="179"/>
        <end position="192"/>
    </location>
</feature>
<gene>
    <name evidence="8" type="ORF">TorRG33x02_070750</name>
</gene>
<dbReference type="PROSITE" id="PS50863">
    <property type="entry name" value="B3"/>
    <property type="match status" value="1"/>
</dbReference>
<dbReference type="EMBL" id="JXTC01000034">
    <property type="protein sequence ID" value="PON97025.1"/>
    <property type="molecule type" value="Genomic_DNA"/>
</dbReference>
<keyword evidence="5" id="KW-0539">Nucleus</keyword>
<organism evidence="8 9">
    <name type="scientific">Trema orientale</name>
    <name type="common">Charcoal tree</name>
    <name type="synonym">Celtis orientalis</name>
    <dbReference type="NCBI Taxonomy" id="63057"/>
    <lineage>
        <taxon>Eukaryota</taxon>
        <taxon>Viridiplantae</taxon>
        <taxon>Streptophyta</taxon>
        <taxon>Embryophyta</taxon>
        <taxon>Tracheophyta</taxon>
        <taxon>Spermatophyta</taxon>
        <taxon>Magnoliopsida</taxon>
        <taxon>eudicotyledons</taxon>
        <taxon>Gunneridae</taxon>
        <taxon>Pentapetalae</taxon>
        <taxon>rosids</taxon>
        <taxon>fabids</taxon>
        <taxon>Rosales</taxon>
        <taxon>Cannabaceae</taxon>
        <taxon>Trema</taxon>
    </lineage>
</organism>
<evidence type="ECO:0000256" key="4">
    <source>
        <dbReference type="ARBA" id="ARBA00023163"/>
    </source>
</evidence>
<dbReference type="Pfam" id="PF02362">
    <property type="entry name" value="B3"/>
    <property type="match status" value="1"/>
</dbReference>
<sequence length="288" mass="33086">MPPTRRNLQRRVGPSRGTLLRPTRISPPQFFKLMLRSTILDQKLLLPEEFSIEFGEELSTLATLTVPNGCTWRVGVKKSHKDNMIWFLDGWHIEYPSVDESSDEEDSDESDEIFDAKPFISNIGSSRNTRNCFSKRNIGRPSFGSPASGNSCEKNRSQRWRRLLCSKSSRHSKKRRFVKPHEEKKAEGHPSRNNEQAKQSYVPADFARKYLQSSSELITLEAPIGEQCIVSSNCYPRSHNSKRLDKGWCGFLRNNDLQEGDVCVFELISTKIIVLKVWIYRVADYAGR</sequence>
<dbReference type="GO" id="GO:0003677">
    <property type="term" value="F:DNA binding"/>
    <property type="evidence" value="ECO:0007669"/>
    <property type="project" value="UniProtKB-KW"/>
</dbReference>
<protein>
    <submittedName>
        <fullName evidence="8">B3 DNA binding domain containing protein</fullName>
    </submittedName>
</protein>